<protein>
    <recommendedName>
        <fullName evidence="3">Reverse transcriptase domain-containing protein</fullName>
    </recommendedName>
</protein>
<sequence>MSHSQYADDIIVFCEADEGQIVNMKRILKCFHAVLKLNLCLNPGPAGVESLLDNAQGVMLSSLSKSTWTG</sequence>
<comment type="caution">
    <text evidence="1">The sequence shown here is derived from an EMBL/GenBank/DDBJ whole genome shotgun (WGS) entry which is preliminary data.</text>
</comment>
<evidence type="ECO:0000313" key="2">
    <source>
        <dbReference type="Proteomes" id="UP000828251"/>
    </source>
</evidence>
<keyword evidence="2" id="KW-1185">Reference proteome</keyword>
<reference evidence="1 2" key="1">
    <citation type="journal article" date="2021" name="Plant Biotechnol. J.">
        <title>Multi-omics assisted identification of the key and species-specific regulatory components of drought-tolerant mechanisms in Gossypium stocksii.</title>
        <authorList>
            <person name="Yu D."/>
            <person name="Ke L."/>
            <person name="Zhang D."/>
            <person name="Wu Y."/>
            <person name="Sun Y."/>
            <person name="Mei J."/>
            <person name="Sun J."/>
            <person name="Sun Y."/>
        </authorList>
    </citation>
    <scope>NUCLEOTIDE SEQUENCE [LARGE SCALE GENOMIC DNA]</scope>
    <source>
        <strain evidence="2">cv. E1</strain>
        <tissue evidence="1">Leaf</tissue>
    </source>
</reference>
<evidence type="ECO:0008006" key="3">
    <source>
        <dbReference type="Google" id="ProtNLM"/>
    </source>
</evidence>
<dbReference type="OrthoDB" id="191139at2759"/>
<dbReference type="Proteomes" id="UP000828251">
    <property type="component" value="Unassembled WGS sequence"/>
</dbReference>
<dbReference type="EMBL" id="JAIQCV010000009">
    <property type="protein sequence ID" value="KAH1064551.1"/>
    <property type="molecule type" value="Genomic_DNA"/>
</dbReference>
<gene>
    <name evidence="1" type="ORF">J1N35_029538</name>
</gene>
<dbReference type="AlphaFoldDB" id="A0A9D3ZS52"/>
<name>A0A9D3ZS52_9ROSI</name>
<accession>A0A9D3ZS52</accession>
<evidence type="ECO:0000313" key="1">
    <source>
        <dbReference type="EMBL" id="KAH1064551.1"/>
    </source>
</evidence>
<organism evidence="1 2">
    <name type="scientific">Gossypium stocksii</name>
    <dbReference type="NCBI Taxonomy" id="47602"/>
    <lineage>
        <taxon>Eukaryota</taxon>
        <taxon>Viridiplantae</taxon>
        <taxon>Streptophyta</taxon>
        <taxon>Embryophyta</taxon>
        <taxon>Tracheophyta</taxon>
        <taxon>Spermatophyta</taxon>
        <taxon>Magnoliopsida</taxon>
        <taxon>eudicotyledons</taxon>
        <taxon>Gunneridae</taxon>
        <taxon>Pentapetalae</taxon>
        <taxon>rosids</taxon>
        <taxon>malvids</taxon>
        <taxon>Malvales</taxon>
        <taxon>Malvaceae</taxon>
        <taxon>Malvoideae</taxon>
        <taxon>Gossypium</taxon>
    </lineage>
</organism>
<proteinExistence type="predicted"/>